<keyword evidence="3" id="KW-1185">Reference proteome</keyword>
<sequence>MHPHEGVGRVGLWFSTPSSTFVLVPNQTVTQKPVPNPHQNIGLHPPTDTPLRANRLYNPFQTQGIMSHKVSGSHRGLRDLFQALINRPDRGGHRAPKNEDESEPQTQDQDVSPPKGHAAMTISLSFISGSTVSAGMRNHTSREERKVTVEKLVSSAIASFGNSGQREMSLAVVDEPTPGNKYARVMFNNLSRSLNGGPGELLTHLTQDVFIEPSSKVQERRGRYPVFTDFTLEPVSVDQLAK</sequence>
<protein>
    <submittedName>
        <fullName evidence="2">Uncharacterized protein</fullName>
    </submittedName>
</protein>
<name>A0A4Y7TBX5_COPMI</name>
<feature type="region of interest" description="Disordered" evidence="1">
    <location>
        <begin position="87"/>
        <end position="116"/>
    </location>
</feature>
<comment type="caution">
    <text evidence="2">The sequence shown here is derived from an EMBL/GenBank/DDBJ whole genome shotgun (WGS) entry which is preliminary data.</text>
</comment>
<evidence type="ECO:0000256" key="1">
    <source>
        <dbReference type="SAM" id="MobiDB-lite"/>
    </source>
</evidence>
<feature type="compositionally biased region" description="Basic and acidic residues" evidence="1">
    <location>
        <begin position="87"/>
        <end position="99"/>
    </location>
</feature>
<dbReference type="Proteomes" id="UP000298030">
    <property type="component" value="Unassembled WGS sequence"/>
</dbReference>
<proteinExistence type="predicted"/>
<accession>A0A4Y7TBX5</accession>
<organism evidence="2 3">
    <name type="scientific">Coprinellus micaceus</name>
    <name type="common">Glistening ink-cap mushroom</name>
    <name type="synonym">Coprinus micaceus</name>
    <dbReference type="NCBI Taxonomy" id="71717"/>
    <lineage>
        <taxon>Eukaryota</taxon>
        <taxon>Fungi</taxon>
        <taxon>Dikarya</taxon>
        <taxon>Basidiomycota</taxon>
        <taxon>Agaricomycotina</taxon>
        <taxon>Agaricomycetes</taxon>
        <taxon>Agaricomycetidae</taxon>
        <taxon>Agaricales</taxon>
        <taxon>Agaricineae</taxon>
        <taxon>Psathyrellaceae</taxon>
        <taxon>Coprinellus</taxon>
    </lineage>
</organism>
<dbReference type="OrthoDB" id="10654227at2759"/>
<dbReference type="AlphaFoldDB" id="A0A4Y7TBX5"/>
<dbReference type="EMBL" id="QPFP01000018">
    <property type="protein sequence ID" value="TEB31676.1"/>
    <property type="molecule type" value="Genomic_DNA"/>
</dbReference>
<evidence type="ECO:0000313" key="2">
    <source>
        <dbReference type="EMBL" id="TEB31676.1"/>
    </source>
</evidence>
<reference evidence="2 3" key="1">
    <citation type="journal article" date="2019" name="Nat. Ecol. Evol.">
        <title>Megaphylogeny resolves global patterns of mushroom evolution.</title>
        <authorList>
            <person name="Varga T."/>
            <person name="Krizsan K."/>
            <person name="Foldi C."/>
            <person name="Dima B."/>
            <person name="Sanchez-Garcia M."/>
            <person name="Sanchez-Ramirez S."/>
            <person name="Szollosi G.J."/>
            <person name="Szarkandi J.G."/>
            <person name="Papp V."/>
            <person name="Albert L."/>
            <person name="Andreopoulos W."/>
            <person name="Angelini C."/>
            <person name="Antonin V."/>
            <person name="Barry K.W."/>
            <person name="Bougher N.L."/>
            <person name="Buchanan P."/>
            <person name="Buyck B."/>
            <person name="Bense V."/>
            <person name="Catcheside P."/>
            <person name="Chovatia M."/>
            <person name="Cooper J."/>
            <person name="Damon W."/>
            <person name="Desjardin D."/>
            <person name="Finy P."/>
            <person name="Geml J."/>
            <person name="Haridas S."/>
            <person name="Hughes K."/>
            <person name="Justo A."/>
            <person name="Karasinski D."/>
            <person name="Kautmanova I."/>
            <person name="Kiss B."/>
            <person name="Kocsube S."/>
            <person name="Kotiranta H."/>
            <person name="LaButti K.M."/>
            <person name="Lechner B.E."/>
            <person name="Liimatainen K."/>
            <person name="Lipzen A."/>
            <person name="Lukacs Z."/>
            <person name="Mihaltcheva S."/>
            <person name="Morgado L.N."/>
            <person name="Niskanen T."/>
            <person name="Noordeloos M.E."/>
            <person name="Ohm R.A."/>
            <person name="Ortiz-Santana B."/>
            <person name="Ovrebo C."/>
            <person name="Racz N."/>
            <person name="Riley R."/>
            <person name="Savchenko A."/>
            <person name="Shiryaev A."/>
            <person name="Soop K."/>
            <person name="Spirin V."/>
            <person name="Szebenyi C."/>
            <person name="Tomsovsky M."/>
            <person name="Tulloss R.E."/>
            <person name="Uehling J."/>
            <person name="Grigoriev I.V."/>
            <person name="Vagvolgyi C."/>
            <person name="Papp T."/>
            <person name="Martin F.M."/>
            <person name="Miettinen O."/>
            <person name="Hibbett D.S."/>
            <person name="Nagy L.G."/>
        </authorList>
    </citation>
    <scope>NUCLEOTIDE SEQUENCE [LARGE SCALE GENOMIC DNA]</scope>
    <source>
        <strain evidence="2 3">FP101781</strain>
    </source>
</reference>
<gene>
    <name evidence="2" type="ORF">FA13DRAFT_339019</name>
</gene>
<evidence type="ECO:0000313" key="3">
    <source>
        <dbReference type="Proteomes" id="UP000298030"/>
    </source>
</evidence>